<organism evidence="2">
    <name type="scientific">Siphoviridae sp. ct5TL29</name>
    <dbReference type="NCBI Taxonomy" id="2825336"/>
    <lineage>
        <taxon>Viruses</taxon>
        <taxon>Duplodnaviria</taxon>
        <taxon>Heunggongvirae</taxon>
        <taxon>Uroviricota</taxon>
        <taxon>Caudoviricetes</taxon>
    </lineage>
</organism>
<keyword evidence="1" id="KW-1133">Transmembrane helix</keyword>
<proteinExistence type="predicted"/>
<feature type="transmembrane region" description="Helical" evidence="1">
    <location>
        <begin position="12"/>
        <end position="45"/>
    </location>
</feature>
<dbReference type="EMBL" id="BK015398">
    <property type="protein sequence ID" value="DAE04955.1"/>
    <property type="molecule type" value="Genomic_DNA"/>
</dbReference>
<reference evidence="2" key="1">
    <citation type="journal article" date="2021" name="Proc. Natl. Acad. Sci. U.S.A.">
        <title>A Catalog of Tens of Thousands of Viruses from Human Metagenomes Reveals Hidden Associations with Chronic Diseases.</title>
        <authorList>
            <person name="Tisza M.J."/>
            <person name="Buck C.B."/>
        </authorList>
    </citation>
    <scope>NUCLEOTIDE SEQUENCE</scope>
    <source>
        <strain evidence="2">Ct5TL29</strain>
    </source>
</reference>
<accession>A0A8S5PET9</accession>
<keyword evidence="1" id="KW-0812">Transmembrane</keyword>
<keyword evidence="1" id="KW-0472">Membrane</keyword>
<name>A0A8S5PET9_9CAUD</name>
<evidence type="ECO:0000313" key="2">
    <source>
        <dbReference type="EMBL" id="DAE04955.1"/>
    </source>
</evidence>
<sequence>MMVSAILNAALVMMGVFVFLVFLVLSFFALLPILAFIFCVIAELYKWIKSKLN</sequence>
<protein>
    <submittedName>
        <fullName evidence="2">Uncharacterized protein</fullName>
    </submittedName>
</protein>
<evidence type="ECO:0000256" key="1">
    <source>
        <dbReference type="SAM" id="Phobius"/>
    </source>
</evidence>